<sequence length="55" mass="6325">MYSRTSIYPARFCFLCRQRSVGGLDQAHPEGTRLPSRFCTLWANRLVLCKASMQT</sequence>
<dbReference type="AlphaFoldDB" id="A0A0C3QJY7"/>
<reference evidence="2" key="2">
    <citation type="submission" date="2015-01" db="EMBL/GenBank/DDBJ databases">
        <title>Evolutionary Origins and Diversification of the Mycorrhizal Mutualists.</title>
        <authorList>
            <consortium name="DOE Joint Genome Institute"/>
            <consortium name="Mycorrhizal Genomics Consortium"/>
            <person name="Kohler A."/>
            <person name="Kuo A."/>
            <person name="Nagy L.G."/>
            <person name="Floudas D."/>
            <person name="Copeland A."/>
            <person name="Barry K.W."/>
            <person name="Cichocki N."/>
            <person name="Veneault-Fourrey C."/>
            <person name="LaButti K."/>
            <person name="Lindquist E.A."/>
            <person name="Lipzen A."/>
            <person name="Lundell T."/>
            <person name="Morin E."/>
            <person name="Murat C."/>
            <person name="Riley R."/>
            <person name="Ohm R."/>
            <person name="Sun H."/>
            <person name="Tunlid A."/>
            <person name="Henrissat B."/>
            <person name="Grigoriev I.V."/>
            <person name="Hibbett D.S."/>
            <person name="Martin F."/>
        </authorList>
    </citation>
    <scope>NUCLEOTIDE SEQUENCE [LARGE SCALE GENOMIC DNA]</scope>
    <source>
        <strain evidence="2">MUT 4182</strain>
    </source>
</reference>
<gene>
    <name evidence="1" type="ORF">M407DRAFT_243309</name>
</gene>
<dbReference type="Proteomes" id="UP000054248">
    <property type="component" value="Unassembled WGS sequence"/>
</dbReference>
<dbReference type="EMBL" id="KN823007">
    <property type="protein sequence ID" value="KIO27536.1"/>
    <property type="molecule type" value="Genomic_DNA"/>
</dbReference>
<keyword evidence="2" id="KW-1185">Reference proteome</keyword>
<evidence type="ECO:0000313" key="2">
    <source>
        <dbReference type="Proteomes" id="UP000054248"/>
    </source>
</evidence>
<protein>
    <submittedName>
        <fullName evidence="1">Uncharacterized protein</fullName>
    </submittedName>
</protein>
<evidence type="ECO:0000313" key="1">
    <source>
        <dbReference type="EMBL" id="KIO27536.1"/>
    </source>
</evidence>
<name>A0A0C3QJY7_9AGAM</name>
<accession>A0A0C3QJY7</accession>
<dbReference type="HOGENOM" id="CLU_3034111_0_0_1"/>
<proteinExistence type="predicted"/>
<organism evidence="1 2">
    <name type="scientific">Tulasnella calospora MUT 4182</name>
    <dbReference type="NCBI Taxonomy" id="1051891"/>
    <lineage>
        <taxon>Eukaryota</taxon>
        <taxon>Fungi</taxon>
        <taxon>Dikarya</taxon>
        <taxon>Basidiomycota</taxon>
        <taxon>Agaricomycotina</taxon>
        <taxon>Agaricomycetes</taxon>
        <taxon>Cantharellales</taxon>
        <taxon>Tulasnellaceae</taxon>
        <taxon>Tulasnella</taxon>
    </lineage>
</organism>
<reference evidence="1 2" key="1">
    <citation type="submission" date="2014-04" db="EMBL/GenBank/DDBJ databases">
        <authorList>
            <consortium name="DOE Joint Genome Institute"/>
            <person name="Kuo A."/>
            <person name="Girlanda M."/>
            <person name="Perotto S."/>
            <person name="Kohler A."/>
            <person name="Nagy L.G."/>
            <person name="Floudas D."/>
            <person name="Copeland A."/>
            <person name="Barry K.W."/>
            <person name="Cichocki N."/>
            <person name="Veneault-Fourrey C."/>
            <person name="LaButti K."/>
            <person name="Lindquist E.A."/>
            <person name="Lipzen A."/>
            <person name="Lundell T."/>
            <person name="Morin E."/>
            <person name="Murat C."/>
            <person name="Sun H."/>
            <person name="Tunlid A."/>
            <person name="Henrissat B."/>
            <person name="Grigoriev I.V."/>
            <person name="Hibbett D.S."/>
            <person name="Martin F."/>
            <person name="Nordberg H.P."/>
            <person name="Cantor M.N."/>
            <person name="Hua S.X."/>
        </authorList>
    </citation>
    <scope>NUCLEOTIDE SEQUENCE [LARGE SCALE GENOMIC DNA]</scope>
    <source>
        <strain evidence="1 2">MUT 4182</strain>
    </source>
</reference>